<organism evidence="2 3">
    <name type="scientific">Solanum tuberosum</name>
    <name type="common">Potato</name>
    <dbReference type="NCBI Taxonomy" id="4113"/>
    <lineage>
        <taxon>Eukaryota</taxon>
        <taxon>Viridiplantae</taxon>
        <taxon>Streptophyta</taxon>
        <taxon>Embryophyta</taxon>
        <taxon>Tracheophyta</taxon>
        <taxon>Spermatophyta</taxon>
        <taxon>Magnoliopsida</taxon>
        <taxon>eudicotyledons</taxon>
        <taxon>Gunneridae</taxon>
        <taxon>Pentapetalae</taxon>
        <taxon>asterids</taxon>
        <taxon>lamiids</taxon>
        <taxon>Solanales</taxon>
        <taxon>Solanaceae</taxon>
        <taxon>Solanoideae</taxon>
        <taxon>Solaneae</taxon>
        <taxon>Solanum</taxon>
    </lineage>
</organism>
<feature type="region of interest" description="Disordered" evidence="1">
    <location>
        <begin position="1"/>
        <end position="45"/>
    </location>
</feature>
<evidence type="ECO:0000313" key="2">
    <source>
        <dbReference type="EnsemblPlants" id="PGSC0003DMT400096298"/>
    </source>
</evidence>
<proteinExistence type="predicted"/>
<dbReference type="Proteomes" id="UP000011115">
    <property type="component" value="Unassembled WGS sequence"/>
</dbReference>
<dbReference type="Gramene" id="PGSC0003DMT400096298">
    <property type="protein sequence ID" value="PGSC0003DMT400096298"/>
    <property type="gene ID" value="PGSC0003DMG400045869"/>
</dbReference>
<dbReference type="PaxDb" id="4113-PGSC0003DMT400096298"/>
<evidence type="ECO:0000313" key="3">
    <source>
        <dbReference type="Proteomes" id="UP000011115"/>
    </source>
</evidence>
<dbReference type="AlphaFoldDB" id="M1DY48"/>
<name>M1DY48_SOLTU</name>
<reference evidence="3" key="1">
    <citation type="journal article" date="2011" name="Nature">
        <title>Genome sequence and analysis of the tuber crop potato.</title>
        <authorList>
            <consortium name="The Potato Genome Sequencing Consortium"/>
        </authorList>
    </citation>
    <scope>NUCLEOTIDE SEQUENCE [LARGE SCALE GENOMIC DNA]</scope>
    <source>
        <strain evidence="3">cv. DM1-3 516 R44</strain>
    </source>
</reference>
<sequence length="315" mass="35400">MAVTTRGGKQTIDPPIPSGMEIETSKDDDVVEVSGESENAMEKEAEITQKVVPIPKPPPPFPHRSMKQSSELQSVSAITYRVESGSEVQIEEILGVDALAALMMNFESDVIKDYDELVAALDRCEICSKPKKLELVMKNCDSPPARPSVEEAPKLELKALPSHFRDAKMLNDKGKLARLITEERMFLTGACTLYPRSTVSSNIIKSIHKNAKLRAHEPLTATLVRGFSMDIFEVTIRWFLYGTDRTWALNMAEFDYRWDIVRGGEFQRTAKKRETILHWLANYIATDGERAEWVTTPGLNIKKATLTFVAKFFGC</sequence>
<dbReference type="EnsemblPlants" id="PGSC0003DMT400096298">
    <property type="protein sequence ID" value="PGSC0003DMT400096298"/>
    <property type="gene ID" value="PGSC0003DMG400045869"/>
</dbReference>
<reference evidence="2" key="2">
    <citation type="submission" date="2015-06" db="UniProtKB">
        <authorList>
            <consortium name="EnsemblPlants"/>
        </authorList>
    </citation>
    <scope>IDENTIFICATION</scope>
    <source>
        <strain evidence="2">DM1-3 516 R44</strain>
    </source>
</reference>
<dbReference type="InParanoid" id="M1DY48"/>
<protein>
    <submittedName>
        <fullName evidence="2">Integrase core domain containing protein</fullName>
    </submittedName>
</protein>
<accession>M1DY48</accession>
<keyword evidence="3" id="KW-1185">Reference proteome</keyword>
<evidence type="ECO:0000256" key="1">
    <source>
        <dbReference type="SAM" id="MobiDB-lite"/>
    </source>
</evidence>
<dbReference type="HOGENOM" id="CLU_883983_0_0_1"/>